<dbReference type="Gene3D" id="3.90.280.10">
    <property type="entry name" value="PEBP-like"/>
    <property type="match status" value="1"/>
</dbReference>
<feature type="signal peptide" evidence="1">
    <location>
        <begin position="1"/>
        <end position="21"/>
    </location>
</feature>
<evidence type="ECO:0008006" key="4">
    <source>
        <dbReference type="Google" id="ProtNLM"/>
    </source>
</evidence>
<evidence type="ECO:0000256" key="1">
    <source>
        <dbReference type="SAM" id="SignalP"/>
    </source>
</evidence>
<evidence type="ECO:0000313" key="2">
    <source>
        <dbReference type="EMBL" id="CAH1128979.1"/>
    </source>
</evidence>
<keyword evidence="1" id="KW-0732">Signal</keyword>
<dbReference type="OrthoDB" id="2506647at2759"/>
<proteinExistence type="predicted"/>
<dbReference type="PANTHER" id="PTHR11362:SF82">
    <property type="entry name" value="PHOSPHATIDYLETHANOLAMINE-BINDING PROTEIN 4"/>
    <property type="match status" value="1"/>
</dbReference>
<feature type="chain" id="PRO_5040313107" description="Phosphatidylethanolamine-binding protein" evidence="1">
    <location>
        <begin position="22"/>
        <end position="206"/>
    </location>
</feature>
<organism evidence="2 3">
    <name type="scientific">Ceutorhynchus assimilis</name>
    <name type="common">cabbage seed weevil</name>
    <dbReference type="NCBI Taxonomy" id="467358"/>
    <lineage>
        <taxon>Eukaryota</taxon>
        <taxon>Metazoa</taxon>
        <taxon>Ecdysozoa</taxon>
        <taxon>Arthropoda</taxon>
        <taxon>Hexapoda</taxon>
        <taxon>Insecta</taxon>
        <taxon>Pterygota</taxon>
        <taxon>Neoptera</taxon>
        <taxon>Endopterygota</taxon>
        <taxon>Coleoptera</taxon>
        <taxon>Polyphaga</taxon>
        <taxon>Cucujiformia</taxon>
        <taxon>Curculionidae</taxon>
        <taxon>Ceutorhynchinae</taxon>
        <taxon>Ceutorhynchus</taxon>
    </lineage>
</organism>
<accession>A0A9P0DI05</accession>
<dbReference type="InterPro" id="IPR008914">
    <property type="entry name" value="PEBP"/>
</dbReference>
<dbReference type="AlphaFoldDB" id="A0A9P0DI05"/>
<dbReference type="EMBL" id="OU892280">
    <property type="protein sequence ID" value="CAH1128979.1"/>
    <property type="molecule type" value="Genomic_DNA"/>
</dbReference>
<dbReference type="InterPro" id="IPR035810">
    <property type="entry name" value="PEBP_euk"/>
</dbReference>
<gene>
    <name evidence="2" type="ORF">CEUTPL_LOCUS7695</name>
</gene>
<dbReference type="CDD" id="cd00866">
    <property type="entry name" value="PEBP_euk"/>
    <property type="match status" value="1"/>
</dbReference>
<reference evidence="2" key="1">
    <citation type="submission" date="2022-01" db="EMBL/GenBank/DDBJ databases">
        <authorList>
            <person name="King R."/>
        </authorList>
    </citation>
    <scope>NUCLEOTIDE SEQUENCE</scope>
</reference>
<keyword evidence="3" id="KW-1185">Reference proteome</keyword>
<name>A0A9P0DI05_9CUCU</name>
<dbReference type="Pfam" id="PF01161">
    <property type="entry name" value="PBP"/>
    <property type="match status" value="1"/>
</dbReference>
<sequence length="206" mass="23089">MSRLTFVLILCSFQAFSRVNCNTNPLENMEKEKVVPEVIDKVPGEVAEVVFPSGVKAEMGKTLTPTLVKDKPTVKWNAESDVLYTVCMTDPDAPSRSNPKFREWHHWLVGNIPGNDISKGEILTGYVGAGPPKGSGLHRYVILVFKQPKKITFDEPRIPNTSGDKRPKFSIKQFAQKYSLEGPIAGNFFQAEWDEYVPILYKQLGS</sequence>
<dbReference type="Proteomes" id="UP001152799">
    <property type="component" value="Chromosome 4"/>
</dbReference>
<evidence type="ECO:0000313" key="3">
    <source>
        <dbReference type="Proteomes" id="UP001152799"/>
    </source>
</evidence>
<dbReference type="FunFam" id="3.90.280.10:FF:000006">
    <property type="entry name" value="protein D3"/>
    <property type="match status" value="1"/>
</dbReference>
<dbReference type="SUPFAM" id="SSF49777">
    <property type="entry name" value="PEBP-like"/>
    <property type="match status" value="1"/>
</dbReference>
<protein>
    <recommendedName>
        <fullName evidence="4">Phosphatidylethanolamine-binding protein</fullName>
    </recommendedName>
</protein>
<dbReference type="InterPro" id="IPR036610">
    <property type="entry name" value="PEBP-like_sf"/>
</dbReference>
<dbReference type="PANTHER" id="PTHR11362">
    <property type="entry name" value="PHOSPHATIDYLETHANOLAMINE-BINDING PROTEIN"/>
    <property type="match status" value="1"/>
</dbReference>